<name>X1TQX6_9ZZZZ</name>
<proteinExistence type="predicted"/>
<sequence length="153" mass="17889">MKDVKFMTAQEKEKVLRSWERFLKSGCSRTQFTKPLYRHLINHCSFIAHYDIHGFYATYFEEGEDTAHFLSQFDNRNGIPKSVEYGMIYWYTDPDYNDLNSEMCRVASKYIPVLTKVARHKQVKADTSRARILLAKHGLTATIKEVNIGKEGR</sequence>
<dbReference type="AlphaFoldDB" id="X1TQX6"/>
<protein>
    <submittedName>
        <fullName evidence="1">Uncharacterized protein</fullName>
    </submittedName>
</protein>
<dbReference type="EMBL" id="BARW01025360">
    <property type="protein sequence ID" value="GAJ07748.1"/>
    <property type="molecule type" value="Genomic_DNA"/>
</dbReference>
<comment type="caution">
    <text evidence="1">The sequence shown here is derived from an EMBL/GenBank/DDBJ whole genome shotgun (WGS) entry which is preliminary data.</text>
</comment>
<reference evidence="1" key="1">
    <citation type="journal article" date="2014" name="Front. Microbiol.">
        <title>High frequency of phylogenetically diverse reductive dehalogenase-homologous genes in deep subseafloor sedimentary metagenomes.</title>
        <authorList>
            <person name="Kawai M."/>
            <person name="Futagami T."/>
            <person name="Toyoda A."/>
            <person name="Takaki Y."/>
            <person name="Nishi S."/>
            <person name="Hori S."/>
            <person name="Arai W."/>
            <person name="Tsubouchi T."/>
            <person name="Morono Y."/>
            <person name="Uchiyama I."/>
            <person name="Ito T."/>
            <person name="Fujiyama A."/>
            <person name="Inagaki F."/>
            <person name="Takami H."/>
        </authorList>
    </citation>
    <scope>NUCLEOTIDE SEQUENCE</scope>
    <source>
        <strain evidence="1">Expedition CK06-06</strain>
    </source>
</reference>
<gene>
    <name evidence="1" type="ORF">S12H4_41592</name>
</gene>
<accession>X1TQX6</accession>
<evidence type="ECO:0000313" key="1">
    <source>
        <dbReference type="EMBL" id="GAJ07748.1"/>
    </source>
</evidence>
<organism evidence="1">
    <name type="scientific">marine sediment metagenome</name>
    <dbReference type="NCBI Taxonomy" id="412755"/>
    <lineage>
        <taxon>unclassified sequences</taxon>
        <taxon>metagenomes</taxon>
        <taxon>ecological metagenomes</taxon>
    </lineage>
</organism>